<reference evidence="4" key="1">
    <citation type="submission" date="2020-10" db="EMBL/GenBank/DDBJ databases">
        <authorList>
            <person name="Han B."/>
            <person name="Lu T."/>
            <person name="Zhao Q."/>
            <person name="Huang X."/>
            <person name="Zhao Y."/>
        </authorList>
    </citation>
    <scope>NUCLEOTIDE SEQUENCE</scope>
</reference>
<dbReference type="InterPro" id="IPR023795">
    <property type="entry name" value="Serpin_CS"/>
</dbReference>
<comment type="caution">
    <text evidence="4">The sequence shown here is derived from an EMBL/GenBank/DDBJ whole genome shotgun (WGS) entry which is preliminary data.</text>
</comment>
<evidence type="ECO:0000313" key="4">
    <source>
        <dbReference type="EMBL" id="CAD6260182.1"/>
    </source>
</evidence>
<dbReference type="InterPro" id="IPR036186">
    <property type="entry name" value="Serpin_sf"/>
</dbReference>
<dbReference type="InterPro" id="IPR042185">
    <property type="entry name" value="Serpin_sf_2"/>
</dbReference>
<evidence type="ECO:0000256" key="2">
    <source>
        <dbReference type="RuleBase" id="RU000411"/>
    </source>
</evidence>
<protein>
    <recommendedName>
        <fullName evidence="3">Serpin domain-containing protein</fullName>
    </recommendedName>
</protein>
<dbReference type="OrthoDB" id="671595at2759"/>
<dbReference type="GO" id="GO:0005615">
    <property type="term" value="C:extracellular space"/>
    <property type="evidence" value="ECO:0007669"/>
    <property type="project" value="InterPro"/>
</dbReference>
<dbReference type="PROSITE" id="PS00284">
    <property type="entry name" value="SERPIN"/>
    <property type="match status" value="1"/>
</dbReference>
<dbReference type="Proteomes" id="UP000604825">
    <property type="component" value="Unassembled WGS sequence"/>
</dbReference>
<dbReference type="InterPro" id="IPR042178">
    <property type="entry name" value="Serpin_sf_1"/>
</dbReference>
<feature type="domain" description="Serpin" evidence="3">
    <location>
        <begin position="3"/>
        <end position="375"/>
    </location>
</feature>
<dbReference type="Gene3D" id="2.30.39.10">
    <property type="entry name" value="Alpha-1-antitrypsin, domain 1"/>
    <property type="match status" value="1"/>
</dbReference>
<dbReference type="InterPro" id="IPR023796">
    <property type="entry name" value="Serpin_dom"/>
</dbReference>
<keyword evidence="5" id="KW-1185">Reference proteome</keyword>
<dbReference type="EMBL" id="CAJGYO010000011">
    <property type="protein sequence ID" value="CAD6260182.1"/>
    <property type="molecule type" value="Genomic_DNA"/>
</dbReference>
<organism evidence="4 5">
    <name type="scientific">Miscanthus lutarioriparius</name>
    <dbReference type="NCBI Taxonomy" id="422564"/>
    <lineage>
        <taxon>Eukaryota</taxon>
        <taxon>Viridiplantae</taxon>
        <taxon>Streptophyta</taxon>
        <taxon>Embryophyta</taxon>
        <taxon>Tracheophyta</taxon>
        <taxon>Spermatophyta</taxon>
        <taxon>Magnoliopsida</taxon>
        <taxon>Liliopsida</taxon>
        <taxon>Poales</taxon>
        <taxon>Poaceae</taxon>
        <taxon>PACMAD clade</taxon>
        <taxon>Panicoideae</taxon>
        <taxon>Andropogonodae</taxon>
        <taxon>Andropogoneae</taxon>
        <taxon>Saccharinae</taxon>
        <taxon>Miscanthus</taxon>
    </lineage>
</organism>
<dbReference type="FunFam" id="2.30.39.10:FF:000036">
    <property type="entry name" value="Putative non-inhibitory serpin-10"/>
    <property type="match status" value="1"/>
</dbReference>
<comment type="similarity">
    <text evidence="1 2">Belongs to the serpin family.</text>
</comment>
<dbReference type="PANTHER" id="PTHR11461">
    <property type="entry name" value="SERINE PROTEASE INHIBITOR, SERPIN"/>
    <property type="match status" value="1"/>
</dbReference>
<dbReference type="SUPFAM" id="SSF56574">
    <property type="entry name" value="Serpins"/>
    <property type="match status" value="1"/>
</dbReference>
<dbReference type="GO" id="GO:0004867">
    <property type="term" value="F:serine-type endopeptidase inhibitor activity"/>
    <property type="evidence" value="ECO:0007669"/>
    <property type="project" value="InterPro"/>
</dbReference>
<dbReference type="SMART" id="SM00093">
    <property type="entry name" value="SERPIN"/>
    <property type="match status" value="1"/>
</dbReference>
<dbReference type="Gene3D" id="3.30.497.10">
    <property type="entry name" value="Antithrombin, subunit I, domain 2"/>
    <property type="match status" value="1"/>
</dbReference>
<sequence>MEAITKQSDFIFPPMSLRAGLALLAVGTQGPTLRQLLTFLGSENTGHLDVAIARLLTNVSTWPQLSFAAGIFVDRTLFLSPEFVSSAVSAHHAVARSVDFKNQPAAATAEVNAFIEQATVGRIRNLLSDGAVHGDTKVVLANGMHFKATWARRFDPSDTVRGNFYRRDGKPVRVPFLSDAGMQYAESFDAPGLGFKVLQCFYKMVGPDGRLDSKAPCFCMLMFLPHRRDGLPDLLRLAVTEPDFVMRCAPRREQVVRPCKVPKFKFSFTFDAVNALCQLGLSAPFADAADLSWMVSNMPPEGLYVSAVRQTCAVEVDEEGTTAVAAMYAATRPTYSPPERPPPPPMRFVADHPFMFAIVEYEKAEVLFLGHVMDPSKED</sequence>
<dbReference type="AlphaFoldDB" id="A0A811QVF5"/>
<accession>A0A811QVF5</accession>
<evidence type="ECO:0000256" key="1">
    <source>
        <dbReference type="ARBA" id="ARBA00009500"/>
    </source>
</evidence>
<name>A0A811QVF5_9POAL</name>
<dbReference type="InterPro" id="IPR000215">
    <property type="entry name" value="Serpin_fam"/>
</dbReference>
<evidence type="ECO:0000313" key="5">
    <source>
        <dbReference type="Proteomes" id="UP000604825"/>
    </source>
</evidence>
<dbReference type="PANTHER" id="PTHR11461:SF286">
    <property type="entry name" value="NON-INHIBITORY SERPIN-Z11-RELATED"/>
    <property type="match status" value="1"/>
</dbReference>
<evidence type="ECO:0000259" key="3">
    <source>
        <dbReference type="SMART" id="SM00093"/>
    </source>
</evidence>
<gene>
    <name evidence="4" type="ORF">NCGR_LOCUS43618</name>
</gene>
<dbReference type="Pfam" id="PF00079">
    <property type="entry name" value="Serpin"/>
    <property type="match status" value="1"/>
</dbReference>
<proteinExistence type="inferred from homology"/>